<dbReference type="SUPFAM" id="SSF54506">
    <property type="entry name" value="Diaminopimelate epimerase-like"/>
    <property type="match status" value="1"/>
</dbReference>
<reference evidence="4" key="1">
    <citation type="journal article" date="2006" name="J. Bacteriol.">
        <title>Pathogenomic sequence analysis of Bacillus cereus and Bacillus thuringiensis isolates closely related to Bacillus anthracis.</title>
        <authorList>
            <person name="Han C.S."/>
            <person name="Xie G."/>
            <person name="Challacombe J.F."/>
            <person name="Altherr M.R."/>
            <person name="Bhotika S.S."/>
            <person name="Brown N."/>
            <person name="Bruce D."/>
            <person name="Campbell C.S."/>
            <person name="Campbell M.L."/>
            <person name="Chen J."/>
            <person name="Chertkov O."/>
            <person name="Cleland C."/>
            <person name="Dimitrijevic M."/>
            <person name="Doggett N.A."/>
            <person name="Fawcett J.J."/>
            <person name="Glavina T."/>
            <person name="Goodwin L.A."/>
            <person name="Green L.D."/>
            <person name="Hill K.K."/>
            <person name="Hitchcock P."/>
            <person name="Jackson P.J."/>
            <person name="Keim P."/>
            <person name="Kewalramani A.R."/>
            <person name="Longmire J."/>
            <person name="Lucas S."/>
            <person name="Malfatti S."/>
            <person name="McMurry K."/>
            <person name="Meincke L.J."/>
            <person name="Misra M."/>
            <person name="Moseman B.L."/>
            <person name="Mundt M."/>
            <person name="Munk A.C."/>
            <person name="Okinaka R.T."/>
            <person name="Parson-Quintana B."/>
            <person name="Reilly L.P."/>
            <person name="Richardson P."/>
            <person name="Robinson D.L."/>
            <person name="Rubin E."/>
            <person name="Saunders E."/>
            <person name="Tapia R."/>
            <person name="Tesmer J.G."/>
            <person name="Thayer N."/>
            <person name="Thompson L.S."/>
            <person name="Tice H."/>
            <person name="Ticknor L.O."/>
            <person name="Wills P.L."/>
            <person name="Brettin T.S."/>
            <person name="Gilna P."/>
        </authorList>
    </citation>
    <scope>NUCLEOTIDE SEQUENCE [LARGE SCALE GENOMIC DNA]</scope>
    <source>
        <strain evidence="4">ZK / E33L</strain>
        <plasmid evidence="4">pE33L466</plasmid>
    </source>
</reference>
<dbReference type="InterPro" id="IPR003719">
    <property type="entry name" value="Phenazine_PhzF-like"/>
</dbReference>
<keyword evidence="3" id="KW-0614">Plasmid</keyword>
<dbReference type="Proteomes" id="UP000002612">
    <property type="component" value="Plasmid pE33L466"/>
</dbReference>
<dbReference type="AlphaFoldDB" id="Q4V152"/>
<protein>
    <submittedName>
        <fullName evidence="3">Probable phenazine biosynthesis protein</fullName>
    </submittedName>
</protein>
<sequence length="261" mass="29495">MTIYIYRVNAFANNLTSGNPAYVVKTNEQKSEVWMQQLALEFNQPITAFVTLKKDNNYILRWFTPSQEISLCGHGTLASAHILWEENQVSKGSPIYFSTKSKNLEVKYLNEGIQMTFPSDPSAPIHIPNLLQQALSVPIKNVESNSDRYIVELENEELVKSIEPNFDLLSTLPSVGIVVTSLSSKYDFISRYFAPSIGVKEDFVTGSAHCGLAPYWNKRLEKKKFHAFQASKRGGELVIEYEDDITYITGKAYTIYKGILS</sequence>
<comment type="similarity">
    <text evidence="1">Belongs to the PhzF family.</text>
</comment>
<organism evidence="3 4">
    <name type="scientific">Bacillus cereus (strain ZK / E33L)</name>
    <dbReference type="NCBI Taxonomy" id="288681"/>
    <lineage>
        <taxon>Bacteria</taxon>
        <taxon>Bacillati</taxon>
        <taxon>Bacillota</taxon>
        <taxon>Bacilli</taxon>
        <taxon>Bacillales</taxon>
        <taxon>Bacillaceae</taxon>
        <taxon>Bacillus</taxon>
        <taxon>Bacillus cereus group</taxon>
    </lineage>
</organism>
<dbReference type="Pfam" id="PF02567">
    <property type="entry name" value="PhzC-PhzF"/>
    <property type="match status" value="1"/>
</dbReference>
<dbReference type="EMBL" id="CP000040">
    <property type="protein sequence ID" value="AAY60555.1"/>
    <property type="molecule type" value="Genomic_DNA"/>
</dbReference>
<dbReference type="Gene3D" id="3.10.310.10">
    <property type="entry name" value="Diaminopimelate Epimerase, Chain A, domain 1"/>
    <property type="match status" value="2"/>
</dbReference>
<evidence type="ECO:0000256" key="2">
    <source>
        <dbReference type="ARBA" id="ARBA00023235"/>
    </source>
</evidence>
<dbReference type="PANTHER" id="PTHR13774:SF17">
    <property type="entry name" value="PHENAZINE BIOSYNTHESIS-LIKE DOMAIN-CONTAINING PROTEIN"/>
    <property type="match status" value="1"/>
</dbReference>
<dbReference type="GO" id="GO:0016853">
    <property type="term" value="F:isomerase activity"/>
    <property type="evidence" value="ECO:0007669"/>
    <property type="project" value="UniProtKB-KW"/>
</dbReference>
<dbReference type="RefSeq" id="WP_000158321.1">
    <property type="nucleotide sequence ID" value="NC_007103.1"/>
</dbReference>
<evidence type="ECO:0000313" key="3">
    <source>
        <dbReference type="EMBL" id="AAY60555.1"/>
    </source>
</evidence>
<dbReference type="NCBIfam" id="TIGR00654">
    <property type="entry name" value="PhzF_family"/>
    <property type="match status" value="1"/>
</dbReference>
<dbReference type="GO" id="GO:0005737">
    <property type="term" value="C:cytoplasm"/>
    <property type="evidence" value="ECO:0007669"/>
    <property type="project" value="TreeGrafter"/>
</dbReference>
<dbReference type="PIRSF" id="PIRSF016184">
    <property type="entry name" value="PhzC_PhzF"/>
    <property type="match status" value="1"/>
</dbReference>
<dbReference type="KEGG" id="bcz:pE33L466_0415"/>
<gene>
    <name evidence="3" type="primary">phzF</name>
    <name evidence="3" type="ordered locus">pE33L466_0415</name>
</gene>
<accession>Q4V152</accession>
<dbReference type="PANTHER" id="PTHR13774">
    <property type="entry name" value="PHENAZINE BIOSYNTHESIS PROTEIN"/>
    <property type="match status" value="1"/>
</dbReference>
<evidence type="ECO:0000313" key="4">
    <source>
        <dbReference type="Proteomes" id="UP000002612"/>
    </source>
</evidence>
<dbReference type="PATRIC" id="fig|288681.22.peg.5903"/>
<proteinExistence type="inferred from homology"/>
<geneLocation type="plasmid" evidence="3 4">
    <name>pE33L466</name>
</geneLocation>
<evidence type="ECO:0000256" key="1">
    <source>
        <dbReference type="ARBA" id="ARBA00008270"/>
    </source>
</evidence>
<keyword evidence="2" id="KW-0413">Isomerase</keyword>
<name>Q4V152_BACCZ</name>